<evidence type="ECO:0000256" key="1">
    <source>
        <dbReference type="SAM" id="Phobius"/>
    </source>
</evidence>
<comment type="caution">
    <text evidence="2">The sequence shown here is derived from an EMBL/GenBank/DDBJ whole genome shotgun (WGS) entry which is preliminary data.</text>
</comment>
<dbReference type="Proteomes" id="UP000270866">
    <property type="component" value="Chromosome 10"/>
</dbReference>
<dbReference type="EMBL" id="MRCU01000008">
    <property type="protein sequence ID" value="RKK13542.1"/>
    <property type="molecule type" value="Genomic_DNA"/>
</dbReference>
<sequence>MHLAVWGFARSALWMYVAFGCRDLIYIVTAISQYSLWLVSKPMIDGLGCSSAQSSARYIYCVLAFYDS</sequence>
<keyword evidence="1" id="KW-0812">Transmembrane</keyword>
<organism evidence="2">
    <name type="scientific">Fusarium oxysporum f. sp. cepae</name>
    <dbReference type="NCBI Taxonomy" id="396571"/>
    <lineage>
        <taxon>Eukaryota</taxon>
        <taxon>Fungi</taxon>
        <taxon>Dikarya</taxon>
        <taxon>Ascomycota</taxon>
        <taxon>Pezizomycotina</taxon>
        <taxon>Sordariomycetes</taxon>
        <taxon>Hypocreomycetidae</taxon>
        <taxon>Hypocreales</taxon>
        <taxon>Nectriaceae</taxon>
        <taxon>Fusarium</taxon>
        <taxon>Fusarium oxysporum species complex</taxon>
    </lineage>
</organism>
<feature type="transmembrane region" description="Helical" evidence="1">
    <location>
        <begin position="12"/>
        <end position="31"/>
    </location>
</feature>
<accession>A0A3L6NA34</accession>
<dbReference type="AlphaFoldDB" id="A0A3L6NA34"/>
<keyword evidence="1" id="KW-0472">Membrane</keyword>
<protein>
    <submittedName>
        <fullName evidence="2">Uncharacterized protein</fullName>
    </submittedName>
</protein>
<proteinExistence type="predicted"/>
<reference evidence="2" key="1">
    <citation type="journal article" date="2018" name="Sci. Rep.">
        <title>Characterisation of pathogen-specific regions and novel effector candidates in Fusarium oxysporum f. sp. cepae.</title>
        <authorList>
            <person name="Armitage A.D."/>
            <person name="Taylor A."/>
            <person name="Sobczyk M.K."/>
            <person name="Baxter L."/>
            <person name="Greenfield B.P."/>
            <person name="Bates H.J."/>
            <person name="Wilson F."/>
            <person name="Jackson A.C."/>
            <person name="Ott S."/>
            <person name="Harrison R.J."/>
            <person name="Clarkson J.P."/>
        </authorList>
    </citation>
    <scope>NUCLEOTIDE SEQUENCE [LARGE SCALE GENOMIC DNA]</scope>
    <source>
        <strain evidence="2">FoC_Fus2</strain>
    </source>
</reference>
<gene>
    <name evidence="2" type="ORF">BFJ65_g12766</name>
</gene>
<name>A0A3L6NA34_FUSOX</name>
<keyword evidence="1" id="KW-1133">Transmembrane helix</keyword>
<evidence type="ECO:0000313" key="2">
    <source>
        <dbReference type="EMBL" id="RKK13542.1"/>
    </source>
</evidence>